<feature type="chain" id="PRO_5016690696" evidence="3">
    <location>
        <begin position="24"/>
        <end position="373"/>
    </location>
</feature>
<dbReference type="InterPro" id="IPR058627">
    <property type="entry name" value="MdtA-like_C"/>
</dbReference>
<evidence type="ECO:0000259" key="5">
    <source>
        <dbReference type="Pfam" id="PF25954"/>
    </source>
</evidence>
<keyword evidence="8" id="KW-1185">Reference proteome</keyword>
<dbReference type="Pfam" id="PF25967">
    <property type="entry name" value="RND-MFP_C"/>
    <property type="match status" value="1"/>
</dbReference>
<dbReference type="Gene3D" id="2.40.30.170">
    <property type="match status" value="1"/>
</dbReference>
<dbReference type="OrthoDB" id="7265739at2"/>
<evidence type="ECO:0000313" key="7">
    <source>
        <dbReference type="EMBL" id="SUX24932.1"/>
    </source>
</evidence>
<dbReference type="GO" id="GO:1990281">
    <property type="term" value="C:efflux pump complex"/>
    <property type="evidence" value="ECO:0007669"/>
    <property type="project" value="TreeGrafter"/>
</dbReference>
<dbReference type="EMBL" id="UFUW01000001">
    <property type="protein sequence ID" value="SUX24932.1"/>
    <property type="molecule type" value="Genomic_DNA"/>
</dbReference>
<dbReference type="SUPFAM" id="SSF111369">
    <property type="entry name" value="HlyD-like secretion proteins"/>
    <property type="match status" value="1"/>
</dbReference>
<evidence type="ECO:0000256" key="2">
    <source>
        <dbReference type="SAM" id="Coils"/>
    </source>
</evidence>
<reference evidence="7 8" key="1">
    <citation type="submission" date="2018-06" db="EMBL/GenBank/DDBJ databases">
        <authorList>
            <consortium name="Pathogen Informatics"/>
            <person name="Doyle S."/>
        </authorList>
    </citation>
    <scope>NUCLEOTIDE SEQUENCE [LARGE SCALE GENOMIC DNA]</scope>
    <source>
        <strain evidence="7 8">NCTC13294</strain>
    </source>
</reference>
<accession>A0A381ED95</accession>
<evidence type="ECO:0000313" key="8">
    <source>
        <dbReference type="Proteomes" id="UP000254572"/>
    </source>
</evidence>
<feature type="domain" description="Multidrug resistance protein MdtA-like alpha-helical hairpin" evidence="4">
    <location>
        <begin position="107"/>
        <end position="174"/>
    </location>
</feature>
<feature type="domain" description="CusB-like beta-barrel" evidence="5">
    <location>
        <begin position="220"/>
        <end position="274"/>
    </location>
</feature>
<dbReference type="NCBIfam" id="TIGR01730">
    <property type="entry name" value="RND_mfp"/>
    <property type="match status" value="1"/>
</dbReference>
<proteinExistence type="inferred from homology"/>
<dbReference type="Gene3D" id="1.10.287.470">
    <property type="entry name" value="Helix hairpin bin"/>
    <property type="match status" value="1"/>
</dbReference>
<comment type="similarity">
    <text evidence="1">Belongs to the membrane fusion protein (MFP) (TC 8.A.1) family.</text>
</comment>
<evidence type="ECO:0000256" key="3">
    <source>
        <dbReference type="SAM" id="SignalP"/>
    </source>
</evidence>
<dbReference type="Gene3D" id="2.40.420.20">
    <property type="match status" value="1"/>
</dbReference>
<dbReference type="AlphaFoldDB" id="A0A381ED95"/>
<dbReference type="RefSeq" id="WP_115612292.1">
    <property type="nucleotide sequence ID" value="NZ_JBHLZC010000001.1"/>
</dbReference>
<dbReference type="Gene3D" id="2.40.50.100">
    <property type="match status" value="1"/>
</dbReference>
<feature type="domain" description="Multidrug resistance protein MdtA-like C-terminal permuted SH3" evidence="6">
    <location>
        <begin position="297"/>
        <end position="352"/>
    </location>
</feature>
<evidence type="ECO:0000259" key="6">
    <source>
        <dbReference type="Pfam" id="PF25967"/>
    </source>
</evidence>
<dbReference type="PANTHER" id="PTHR30469">
    <property type="entry name" value="MULTIDRUG RESISTANCE PROTEIN MDTA"/>
    <property type="match status" value="1"/>
</dbReference>
<feature type="coiled-coil region" evidence="2">
    <location>
        <begin position="93"/>
        <end position="179"/>
    </location>
</feature>
<name>A0A381ED95_9GAMM</name>
<dbReference type="PANTHER" id="PTHR30469:SF15">
    <property type="entry name" value="HLYD FAMILY OF SECRETION PROTEINS"/>
    <property type="match status" value="1"/>
</dbReference>
<dbReference type="Pfam" id="PF25876">
    <property type="entry name" value="HH_MFP_RND"/>
    <property type="match status" value="1"/>
</dbReference>
<keyword evidence="2" id="KW-0175">Coiled coil</keyword>
<dbReference type="Proteomes" id="UP000254572">
    <property type="component" value="Unassembled WGS sequence"/>
</dbReference>
<keyword evidence="3" id="KW-0732">Signal</keyword>
<gene>
    <name evidence="7" type="primary">mdtE_1</name>
    <name evidence="7" type="ORF">NCTC13294_02156</name>
</gene>
<evidence type="ECO:0000259" key="4">
    <source>
        <dbReference type="Pfam" id="PF25876"/>
    </source>
</evidence>
<feature type="signal peptide" evidence="3">
    <location>
        <begin position="1"/>
        <end position="23"/>
    </location>
</feature>
<protein>
    <submittedName>
        <fullName evidence="7">Multidrug resistance protein MdtE</fullName>
    </submittedName>
</protein>
<dbReference type="InterPro" id="IPR006143">
    <property type="entry name" value="RND_pump_MFP"/>
</dbReference>
<dbReference type="PROSITE" id="PS51257">
    <property type="entry name" value="PROKAR_LIPOPROTEIN"/>
    <property type="match status" value="1"/>
</dbReference>
<evidence type="ECO:0000256" key="1">
    <source>
        <dbReference type="ARBA" id="ARBA00009477"/>
    </source>
</evidence>
<dbReference type="GO" id="GO:0015562">
    <property type="term" value="F:efflux transmembrane transporter activity"/>
    <property type="evidence" value="ECO:0007669"/>
    <property type="project" value="TreeGrafter"/>
</dbReference>
<organism evidence="7 8">
    <name type="scientific">Cardiobacterium valvarum</name>
    <dbReference type="NCBI Taxonomy" id="194702"/>
    <lineage>
        <taxon>Bacteria</taxon>
        <taxon>Pseudomonadati</taxon>
        <taxon>Pseudomonadota</taxon>
        <taxon>Gammaproteobacteria</taxon>
        <taxon>Cardiobacteriales</taxon>
        <taxon>Cardiobacteriaceae</taxon>
        <taxon>Cardiobacterium</taxon>
    </lineage>
</organism>
<dbReference type="Pfam" id="PF25954">
    <property type="entry name" value="Beta-barrel_RND_2"/>
    <property type="match status" value="1"/>
</dbReference>
<dbReference type="InterPro" id="IPR058792">
    <property type="entry name" value="Beta-barrel_RND_2"/>
</dbReference>
<dbReference type="InterPro" id="IPR058624">
    <property type="entry name" value="MdtA-like_HH"/>
</dbReference>
<sequence>MFLPRLLLTALFPLLLSACNRPAQESETLPPLRVTVLHAAPADWLTTLRLPGTLVAREEVPVSTALQGQRILSVTVDVGDRVQAGQVLARLEHVNVQAQVQQVEAQIARAKAQLQAQEATAKEAATTLQRYKQLARAGAVSRQTLDQQQAAMQSARAQVQAAKAEITQLQAQLKDSRNQRGKAEVIAPVAGVVARRNAEAGALTGADALFAIIKDDAVELAAEVNATDLARLRPGQTALVHLSGQDTALPGTVRRLDPGVDAATRLGKVRISVRASAPLHSGGYGEALLELPAYQAALTLPETAVAYDHAGAASVWLVDDDGQVSRRPVETGRKQQGRVEIRTGLTAAERVIQRAGAFVSEGDRVSPVPAGDA</sequence>